<dbReference type="RefSeq" id="XP_041161885.1">
    <property type="nucleotide sequence ID" value="XM_041310171.1"/>
</dbReference>
<reference evidence="2" key="1">
    <citation type="journal article" date="2020" name="New Phytol.">
        <title>Comparative genomics reveals dynamic genome evolution in host specialist ectomycorrhizal fungi.</title>
        <authorList>
            <person name="Lofgren L.A."/>
            <person name="Nguyen N.H."/>
            <person name="Vilgalys R."/>
            <person name="Ruytinx J."/>
            <person name="Liao H.L."/>
            <person name="Branco S."/>
            <person name="Kuo A."/>
            <person name="LaButti K."/>
            <person name="Lipzen A."/>
            <person name="Andreopoulos W."/>
            <person name="Pangilinan J."/>
            <person name="Riley R."/>
            <person name="Hundley H."/>
            <person name="Na H."/>
            <person name="Barry K."/>
            <person name="Grigoriev I.V."/>
            <person name="Stajich J.E."/>
            <person name="Kennedy P.G."/>
        </authorList>
    </citation>
    <scope>NUCLEOTIDE SEQUENCE</scope>
    <source>
        <strain evidence="2">S12</strain>
    </source>
</reference>
<comment type="caution">
    <text evidence="2">The sequence shown here is derived from an EMBL/GenBank/DDBJ whole genome shotgun (WGS) entry which is preliminary data.</text>
</comment>
<evidence type="ECO:0000313" key="2">
    <source>
        <dbReference type="EMBL" id="KAG1796369.1"/>
    </source>
</evidence>
<feature type="region of interest" description="Disordered" evidence="1">
    <location>
        <begin position="111"/>
        <end position="139"/>
    </location>
</feature>
<organism evidence="2 3">
    <name type="scientific">Suillus plorans</name>
    <dbReference type="NCBI Taxonomy" id="116603"/>
    <lineage>
        <taxon>Eukaryota</taxon>
        <taxon>Fungi</taxon>
        <taxon>Dikarya</taxon>
        <taxon>Basidiomycota</taxon>
        <taxon>Agaricomycotina</taxon>
        <taxon>Agaricomycetes</taxon>
        <taxon>Agaricomycetidae</taxon>
        <taxon>Boletales</taxon>
        <taxon>Suillineae</taxon>
        <taxon>Suillaceae</taxon>
        <taxon>Suillus</taxon>
    </lineage>
</organism>
<gene>
    <name evidence="2" type="ORF">HD556DRAFT_296546</name>
</gene>
<dbReference type="EMBL" id="JABBWE010000019">
    <property type="protein sequence ID" value="KAG1796369.1"/>
    <property type="molecule type" value="Genomic_DNA"/>
</dbReference>
<evidence type="ECO:0000313" key="3">
    <source>
        <dbReference type="Proteomes" id="UP000719766"/>
    </source>
</evidence>
<dbReference type="AlphaFoldDB" id="A0A9P7DIW7"/>
<evidence type="ECO:0000256" key="1">
    <source>
        <dbReference type="SAM" id="MobiDB-lite"/>
    </source>
</evidence>
<proteinExistence type="predicted"/>
<feature type="region of interest" description="Disordered" evidence="1">
    <location>
        <begin position="190"/>
        <end position="316"/>
    </location>
</feature>
<sequence length="527" mass="58861">MPASLIERPRRITETTVSAMLAAAGMVVFKIPQALFKLLGKISLYSFVLTFHLAFVIYHSTKPSGDDARGSRKPEEPAVSTRDYRFSSIRLPSSVLGELVSSNNEGDTPFIANIPCPRSRSSTTSSEIARHSSSNTSVVTLVETDPSKEAVDAYPTTPTPTRKHGTIFPDSEWATMNATQIRRIRRAVKRVQYKAEHKPPSRDVRSKIKKKDKDVMENDQGHEQGISKEDEQDDAKESLMKDDKDDQKYVKESYNEGAKDDDTEDDDEGLEGLMEDVPVHDKEDDTEDDDEGLEGLMDDVPVHDKEDDTEDDNELEGLIDEVLVQDKGVEENIMKKDDGCVKEGAAAGNNELAEDDNRGVEKQFGGENEDVKEKVTEDGNICLEENFMEDDQGGEEDITKVDLEGVEDDVAVYDSEGVDEGVKECEYECVQDDVPEEHNEVVINGDDNEGHTKTAADGACKSIHSTYHRDLCQRNDVIMIPSLIKGWPPVLLSEPIMNGLDPIDFKIMQLECEYHLSREEPHNGRFV</sequence>
<dbReference type="Proteomes" id="UP000719766">
    <property type="component" value="Unassembled WGS sequence"/>
</dbReference>
<keyword evidence="3" id="KW-1185">Reference proteome</keyword>
<protein>
    <submittedName>
        <fullName evidence="2">Uncharacterized protein</fullName>
    </submittedName>
</protein>
<dbReference type="GeneID" id="64603935"/>
<accession>A0A9P7DIW7</accession>
<dbReference type="OrthoDB" id="2666110at2759"/>
<feature type="compositionally biased region" description="Acidic residues" evidence="1">
    <location>
        <begin position="284"/>
        <end position="297"/>
    </location>
</feature>
<feature type="compositionally biased region" description="Acidic residues" evidence="1">
    <location>
        <begin position="307"/>
        <end position="316"/>
    </location>
</feature>
<feature type="compositionally biased region" description="Basic and acidic residues" evidence="1">
    <location>
        <begin position="193"/>
        <end position="260"/>
    </location>
</feature>
<feature type="compositionally biased region" description="Acidic residues" evidence="1">
    <location>
        <begin position="261"/>
        <end position="274"/>
    </location>
</feature>
<name>A0A9P7DIW7_9AGAM</name>